<evidence type="ECO:0000313" key="6">
    <source>
        <dbReference type="Proteomes" id="UP000594467"/>
    </source>
</evidence>
<gene>
    <name evidence="5" type="ORF">I5R27_07590</name>
</gene>
<dbReference type="SUPFAM" id="SSF46894">
    <property type="entry name" value="C-terminal effector domain of the bipartite response regulators"/>
    <property type="match status" value="1"/>
</dbReference>
<dbReference type="SMART" id="SM00421">
    <property type="entry name" value="HTH_LUXR"/>
    <property type="match status" value="1"/>
</dbReference>
<dbReference type="InterPro" id="IPR000792">
    <property type="entry name" value="Tscrpt_reg_LuxR_C"/>
</dbReference>
<evidence type="ECO:0000313" key="5">
    <source>
        <dbReference type="EMBL" id="QPL32946.1"/>
    </source>
</evidence>
<keyword evidence="1" id="KW-0805">Transcription regulation</keyword>
<dbReference type="GO" id="GO:0006355">
    <property type="term" value="P:regulation of DNA-templated transcription"/>
    <property type="evidence" value="ECO:0007669"/>
    <property type="project" value="InterPro"/>
</dbReference>
<evidence type="ECO:0000256" key="3">
    <source>
        <dbReference type="ARBA" id="ARBA00023163"/>
    </source>
</evidence>
<dbReference type="EMBL" id="CP065202">
    <property type="protein sequence ID" value="QPL32946.1"/>
    <property type="molecule type" value="Genomic_DNA"/>
</dbReference>
<dbReference type="PROSITE" id="PS00622">
    <property type="entry name" value="HTH_LUXR_1"/>
    <property type="match status" value="1"/>
</dbReference>
<reference evidence="5 6" key="1">
    <citation type="submission" date="2020-11" db="EMBL/GenBank/DDBJ databases">
        <title>The Complete Genome of Pseudomonas fragi A13BB.</title>
        <authorList>
            <person name="Awolope O.K."/>
            <person name="O'Driscoll N.H."/>
            <person name="Di Salvo A."/>
            <person name="Lamb A.J."/>
        </authorList>
    </citation>
    <scope>NUCLEOTIDE SEQUENCE [LARGE SCALE GENOMIC DNA]</scope>
    <source>
        <strain evidence="5 6">A13BB</strain>
    </source>
</reference>
<dbReference type="GO" id="GO:0003677">
    <property type="term" value="F:DNA binding"/>
    <property type="evidence" value="ECO:0007669"/>
    <property type="project" value="UniProtKB-KW"/>
</dbReference>
<dbReference type="InterPro" id="IPR016032">
    <property type="entry name" value="Sig_transdc_resp-reg_C-effctor"/>
</dbReference>
<dbReference type="InterPro" id="IPR036388">
    <property type="entry name" value="WH-like_DNA-bd_sf"/>
</dbReference>
<dbReference type="CDD" id="cd06170">
    <property type="entry name" value="LuxR_C_like"/>
    <property type="match status" value="1"/>
</dbReference>
<name>A0A9Q6VQ16_PSEFR</name>
<dbReference type="PRINTS" id="PR00038">
    <property type="entry name" value="HTHLUXR"/>
</dbReference>
<protein>
    <submittedName>
        <fullName evidence="5">Response regulator transcription factor</fullName>
    </submittedName>
</protein>
<keyword evidence="2" id="KW-0238">DNA-binding</keyword>
<keyword evidence="3" id="KW-0804">Transcription</keyword>
<accession>A0A9Q6VQ16</accession>
<feature type="domain" description="HTH luxR-type" evidence="4">
    <location>
        <begin position="1"/>
        <end position="61"/>
    </location>
</feature>
<proteinExistence type="predicted"/>
<dbReference type="Pfam" id="PF00196">
    <property type="entry name" value="GerE"/>
    <property type="match status" value="1"/>
</dbReference>
<evidence type="ECO:0000259" key="4">
    <source>
        <dbReference type="PROSITE" id="PS50043"/>
    </source>
</evidence>
<organism evidence="5 6">
    <name type="scientific">Pseudomonas fragi</name>
    <dbReference type="NCBI Taxonomy" id="296"/>
    <lineage>
        <taxon>Bacteria</taxon>
        <taxon>Pseudomonadati</taxon>
        <taxon>Pseudomonadota</taxon>
        <taxon>Gammaproteobacteria</taxon>
        <taxon>Pseudomonadales</taxon>
        <taxon>Pseudomonadaceae</taxon>
        <taxon>Pseudomonas</taxon>
    </lineage>
</organism>
<evidence type="ECO:0000256" key="1">
    <source>
        <dbReference type="ARBA" id="ARBA00023015"/>
    </source>
</evidence>
<dbReference type="PANTHER" id="PTHR44688">
    <property type="entry name" value="DNA-BINDING TRANSCRIPTIONAL ACTIVATOR DEVR_DOSR"/>
    <property type="match status" value="1"/>
</dbReference>
<dbReference type="AlphaFoldDB" id="A0A9Q6VQ16"/>
<dbReference type="Proteomes" id="UP000594467">
    <property type="component" value="Chromosome"/>
</dbReference>
<sequence length="63" mass="7118">MSLTRRETEVLGLLMQGHTNKKIAQRLNISDFTVRDHVSSLLAKHGVENRMMLIIVVSRMGKG</sequence>
<evidence type="ECO:0000256" key="2">
    <source>
        <dbReference type="ARBA" id="ARBA00023125"/>
    </source>
</evidence>
<dbReference type="PANTHER" id="PTHR44688:SF16">
    <property type="entry name" value="DNA-BINDING TRANSCRIPTIONAL ACTIVATOR DEVR_DOSR"/>
    <property type="match status" value="1"/>
</dbReference>
<dbReference type="PROSITE" id="PS50043">
    <property type="entry name" value="HTH_LUXR_2"/>
    <property type="match status" value="1"/>
</dbReference>
<dbReference type="Gene3D" id="1.10.10.10">
    <property type="entry name" value="Winged helix-like DNA-binding domain superfamily/Winged helix DNA-binding domain"/>
    <property type="match status" value="1"/>
</dbReference>